<dbReference type="EMBL" id="KN839877">
    <property type="protein sequence ID" value="KIJ60006.1"/>
    <property type="molecule type" value="Genomic_DNA"/>
</dbReference>
<feature type="region of interest" description="Disordered" evidence="1">
    <location>
        <begin position="53"/>
        <end position="273"/>
    </location>
</feature>
<organism evidence="3 4">
    <name type="scientific">Hydnomerulius pinastri MD-312</name>
    <dbReference type="NCBI Taxonomy" id="994086"/>
    <lineage>
        <taxon>Eukaryota</taxon>
        <taxon>Fungi</taxon>
        <taxon>Dikarya</taxon>
        <taxon>Basidiomycota</taxon>
        <taxon>Agaricomycotina</taxon>
        <taxon>Agaricomycetes</taxon>
        <taxon>Agaricomycetidae</taxon>
        <taxon>Boletales</taxon>
        <taxon>Boletales incertae sedis</taxon>
        <taxon>Leucogyrophana</taxon>
    </lineage>
</organism>
<accession>A0A0C9W9L6</accession>
<feature type="compositionally biased region" description="Low complexity" evidence="1">
    <location>
        <begin position="243"/>
        <end position="260"/>
    </location>
</feature>
<feature type="region of interest" description="Disordered" evidence="1">
    <location>
        <begin position="1"/>
        <end position="34"/>
    </location>
</feature>
<dbReference type="GO" id="GO:0006511">
    <property type="term" value="P:ubiquitin-dependent protein catabolic process"/>
    <property type="evidence" value="ECO:0007669"/>
    <property type="project" value="TreeGrafter"/>
</dbReference>
<dbReference type="HOGENOM" id="CLU_039542_0_0_1"/>
<feature type="compositionally biased region" description="Low complexity" evidence="1">
    <location>
        <begin position="200"/>
        <end position="215"/>
    </location>
</feature>
<feature type="compositionally biased region" description="Pro residues" evidence="1">
    <location>
        <begin position="1"/>
        <end position="19"/>
    </location>
</feature>
<evidence type="ECO:0000259" key="2">
    <source>
        <dbReference type="PROSITE" id="PS51140"/>
    </source>
</evidence>
<evidence type="ECO:0000313" key="4">
    <source>
        <dbReference type="Proteomes" id="UP000053820"/>
    </source>
</evidence>
<reference evidence="3 4" key="1">
    <citation type="submission" date="2014-04" db="EMBL/GenBank/DDBJ databases">
        <title>Evolutionary Origins and Diversification of the Mycorrhizal Mutualists.</title>
        <authorList>
            <consortium name="DOE Joint Genome Institute"/>
            <consortium name="Mycorrhizal Genomics Consortium"/>
            <person name="Kohler A."/>
            <person name="Kuo A."/>
            <person name="Nagy L.G."/>
            <person name="Floudas D."/>
            <person name="Copeland A."/>
            <person name="Barry K.W."/>
            <person name="Cichocki N."/>
            <person name="Veneault-Fourrey C."/>
            <person name="LaButti K."/>
            <person name="Lindquist E.A."/>
            <person name="Lipzen A."/>
            <person name="Lundell T."/>
            <person name="Morin E."/>
            <person name="Murat C."/>
            <person name="Riley R."/>
            <person name="Ohm R."/>
            <person name="Sun H."/>
            <person name="Tunlid A."/>
            <person name="Henrissat B."/>
            <person name="Grigoriev I.V."/>
            <person name="Hibbett D.S."/>
            <person name="Martin F."/>
        </authorList>
    </citation>
    <scope>NUCLEOTIDE SEQUENCE [LARGE SCALE GENOMIC DNA]</scope>
    <source>
        <strain evidence="3 4">MD-312</strain>
    </source>
</reference>
<dbReference type="InterPro" id="IPR009060">
    <property type="entry name" value="UBA-like_sf"/>
</dbReference>
<dbReference type="InterPro" id="IPR003892">
    <property type="entry name" value="CUE"/>
</dbReference>
<feature type="compositionally biased region" description="Low complexity" evidence="1">
    <location>
        <begin position="90"/>
        <end position="102"/>
    </location>
</feature>
<dbReference type="Pfam" id="PF02845">
    <property type="entry name" value="CUE"/>
    <property type="match status" value="1"/>
</dbReference>
<dbReference type="Proteomes" id="UP000053820">
    <property type="component" value="Unassembled WGS sequence"/>
</dbReference>
<dbReference type="SUPFAM" id="SSF46934">
    <property type="entry name" value="UBA-like"/>
    <property type="match status" value="1"/>
</dbReference>
<feature type="compositionally biased region" description="Polar residues" evidence="1">
    <location>
        <begin position="183"/>
        <end position="199"/>
    </location>
</feature>
<keyword evidence="4" id="KW-1185">Reference proteome</keyword>
<dbReference type="GO" id="GO:0005737">
    <property type="term" value="C:cytoplasm"/>
    <property type="evidence" value="ECO:0007669"/>
    <property type="project" value="TreeGrafter"/>
</dbReference>
<dbReference type="GO" id="GO:0043130">
    <property type="term" value="F:ubiquitin binding"/>
    <property type="evidence" value="ECO:0007669"/>
    <property type="project" value="InterPro"/>
</dbReference>
<feature type="compositionally biased region" description="Low complexity" evidence="1">
    <location>
        <begin position="149"/>
        <end position="163"/>
    </location>
</feature>
<dbReference type="GO" id="GO:0031624">
    <property type="term" value="F:ubiquitin conjugating enzyme binding"/>
    <property type="evidence" value="ECO:0007669"/>
    <property type="project" value="TreeGrafter"/>
</dbReference>
<evidence type="ECO:0000313" key="3">
    <source>
        <dbReference type="EMBL" id="KIJ60006.1"/>
    </source>
</evidence>
<dbReference type="PANTHER" id="PTHR16461">
    <property type="entry name" value="TOLL-INTERACTING PROTEIN"/>
    <property type="match status" value="1"/>
</dbReference>
<dbReference type="CDD" id="cd14279">
    <property type="entry name" value="CUE"/>
    <property type="match status" value="1"/>
</dbReference>
<dbReference type="PANTHER" id="PTHR16461:SF5">
    <property type="entry name" value="TOLL-INTERACTING PROTEIN"/>
    <property type="match status" value="1"/>
</dbReference>
<dbReference type="OrthoDB" id="9942608at2759"/>
<dbReference type="AlphaFoldDB" id="A0A0C9W9L6"/>
<name>A0A0C9W9L6_9AGAM</name>
<dbReference type="Gene3D" id="1.10.8.10">
    <property type="entry name" value="DNA helicase RuvA subunit, C-terminal domain"/>
    <property type="match status" value="1"/>
</dbReference>
<feature type="domain" description="CUE" evidence="2">
    <location>
        <begin position="25"/>
        <end position="68"/>
    </location>
</feature>
<sequence length="326" mass="34355">MILSPSPPPQPLQSQPQPPQTEGAVTDPRIAPLKGMFPDFDDAVILSVLESTNNDPDRALDVLLGMNDPSYVPPPPPPAANQQRAPTSPPSLSSQPTPRLSQEALDEQLAQGQRGDEAPKSYYDPNARGYDLYGGGDGEDEDPFNPPGAFSTSPSNANTASNAIGPSANAKDTTPTRTPPPTSAGSSTYVPPASWNTRASSPPVSSVQRPPSTGSGSPGGVDFSKLGLLPKRPISLVRPQSPPGRAASSSPPFSAAAHPMARAHSGSEDDDELEYVENPFEERGIQKEVVHVEVVRNRLWGASEPRPEASLRALTQLPCATQEALQ</sequence>
<proteinExistence type="predicted"/>
<gene>
    <name evidence="3" type="ORF">HYDPIDRAFT_190188</name>
</gene>
<protein>
    <recommendedName>
        <fullName evidence="2">CUE domain-containing protein</fullName>
    </recommendedName>
</protein>
<evidence type="ECO:0000256" key="1">
    <source>
        <dbReference type="SAM" id="MobiDB-lite"/>
    </source>
</evidence>
<dbReference type="PROSITE" id="PS51140">
    <property type="entry name" value="CUE"/>
    <property type="match status" value="1"/>
</dbReference>
<dbReference type="SMART" id="SM00546">
    <property type="entry name" value="CUE"/>
    <property type="match status" value="1"/>
</dbReference>